<protein>
    <submittedName>
        <fullName evidence="4">Uncharacterized protein</fullName>
    </submittedName>
</protein>
<accession>A0A9N9VD74</accession>
<dbReference type="PANTHER" id="PTHR24198">
    <property type="entry name" value="ANKYRIN REPEAT AND PROTEIN KINASE DOMAIN-CONTAINING PROTEIN"/>
    <property type="match status" value="1"/>
</dbReference>
<evidence type="ECO:0000256" key="2">
    <source>
        <dbReference type="ARBA" id="ARBA00023043"/>
    </source>
</evidence>
<comment type="caution">
    <text evidence="4">The sequence shown here is derived from an EMBL/GenBank/DDBJ whole genome shotgun (WGS) entry which is preliminary data.</text>
</comment>
<evidence type="ECO:0000256" key="3">
    <source>
        <dbReference type="PROSITE-ProRule" id="PRU00023"/>
    </source>
</evidence>
<proteinExistence type="predicted"/>
<reference evidence="4" key="1">
    <citation type="submission" date="2021-10" db="EMBL/GenBank/DDBJ databases">
        <authorList>
            <person name="Piombo E."/>
        </authorList>
    </citation>
    <scope>NUCLEOTIDE SEQUENCE</scope>
</reference>
<dbReference type="PROSITE" id="PS50088">
    <property type="entry name" value="ANK_REPEAT"/>
    <property type="match status" value="1"/>
</dbReference>
<name>A0A9N9VD74_9HYPO</name>
<sequence>MLFRLLQYEGIWRSLSYLFRRADNSIAKVEDSIVILFRLYQKEDIWILLSYLFRRVLILIYKIDLIILIQKGTNINTEGREYSNTLQAALAGEYLEITELLIQKGRGFYNNTLQTALVRGYLEITQILIQKGADINTQGGKYSNTLQAVSAGGHLEIAEILVQNGADSFAPMLI</sequence>
<keyword evidence="2 3" id="KW-0040">ANK repeat</keyword>
<evidence type="ECO:0000313" key="4">
    <source>
        <dbReference type="EMBL" id="CAH0021064.1"/>
    </source>
</evidence>
<gene>
    <name evidence="4" type="ORF">CRHIZ90672A_00017828</name>
</gene>
<dbReference type="Gene3D" id="1.25.40.20">
    <property type="entry name" value="Ankyrin repeat-containing domain"/>
    <property type="match status" value="1"/>
</dbReference>
<organism evidence="4 5">
    <name type="scientific">Clonostachys rhizophaga</name>
    <dbReference type="NCBI Taxonomy" id="160324"/>
    <lineage>
        <taxon>Eukaryota</taxon>
        <taxon>Fungi</taxon>
        <taxon>Dikarya</taxon>
        <taxon>Ascomycota</taxon>
        <taxon>Pezizomycotina</taxon>
        <taxon>Sordariomycetes</taxon>
        <taxon>Hypocreomycetidae</taxon>
        <taxon>Hypocreales</taxon>
        <taxon>Bionectriaceae</taxon>
        <taxon>Clonostachys</taxon>
    </lineage>
</organism>
<dbReference type="OrthoDB" id="4772757at2759"/>
<dbReference type="EMBL" id="CABFNQ020000649">
    <property type="protein sequence ID" value="CAH0021064.1"/>
    <property type="molecule type" value="Genomic_DNA"/>
</dbReference>
<dbReference type="SMART" id="SM00248">
    <property type="entry name" value="ANK"/>
    <property type="match status" value="2"/>
</dbReference>
<evidence type="ECO:0000313" key="5">
    <source>
        <dbReference type="Proteomes" id="UP000696573"/>
    </source>
</evidence>
<feature type="repeat" description="ANK" evidence="3">
    <location>
        <begin position="108"/>
        <end position="140"/>
    </location>
</feature>
<evidence type="ECO:0000256" key="1">
    <source>
        <dbReference type="ARBA" id="ARBA00022737"/>
    </source>
</evidence>
<dbReference type="AlphaFoldDB" id="A0A9N9VD74"/>
<dbReference type="InterPro" id="IPR036770">
    <property type="entry name" value="Ankyrin_rpt-contain_sf"/>
</dbReference>
<dbReference type="Proteomes" id="UP000696573">
    <property type="component" value="Unassembled WGS sequence"/>
</dbReference>
<dbReference type="SUPFAM" id="SSF48403">
    <property type="entry name" value="Ankyrin repeat"/>
    <property type="match status" value="1"/>
</dbReference>
<dbReference type="Pfam" id="PF12796">
    <property type="entry name" value="Ank_2"/>
    <property type="match status" value="1"/>
</dbReference>
<dbReference type="PANTHER" id="PTHR24198:SF194">
    <property type="entry name" value="INVERSIN-A"/>
    <property type="match status" value="1"/>
</dbReference>
<dbReference type="InterPro" id="IPR002110">
    <property type="entry name" value="Ankyrin_rpt"/>
</dbReference>
<keyword evidence="5" id="KW-1185">Reference proteome</keyword>
<keyword evidence="1" id="KW-0677">Repeat</keyword>